<evidence type="ECO:0000313" key="2">
    <source>
        <dbReference type="Proteomes" id="UP000186168"/>
    </source>
</evidence>
<dbReference type="Proteomes" id="UP000186168">
    <property type="component" value="Unassembled WGS sequence"/>
</dbReference>
<keyword evidence="2" id="KW-1185">Reference proteome</keyword>
<gene>
    <name evidence="1" type="ORF">SPAR_36416</name>
</gene>
<comment type="caution">
    <text evidence="1">The sequence shown here is derived from an EMBL/GenBank/DDBJ whole genome shotgun (WGS) entry which is preliminary data.</text>
</comment>
<proteinExistence type="predicted"/>
<name>A0A1R1S7T6_9ACTN</name>
<protein>
    <submittedName>
        <fullName evidence="1">Uncharacterized protein</fullName>
    </submittedName>
</protein>
<reference evidence="1 2" key="1">
    <citation type="submission" date="2013-05" db="EMBL/GenBank/DDBJ databases">
        <title>Genome sequence of Streptomyces sparsogenes DSM 40356.</title>
        <authorList>
            <person name="Coyne S."/>
            <person name="Seebeck F.P."/>
        </authorList>
    </citation>
    <scope>NUCLEOTIDE SEQUENCE [LARGE SCALE GENOMIC DNA]</scope>
    <source>
        <strain evidence="1 2">DSM 40356</strain>
    </source>
</reference>
<organism evidence="1 2">
    <name type="scientific">Streptomyces sparsogenes DSM 40356</name>
    <dbReference type="NCBI Taxonomy" id="1331668"/>
    <lineage>
        <taxon>Bacteria</taxon>
        <taxon>Bacillati</taxon>
        <taxon>Actinomycetota</taxon>
        <taxon>Actinomycetes</taxon>
        <taxon>Kitasatosporales</taxon>
        <taxon>Streptomycetaceae</taxon>
        <taxon>Streptomyces</taxon>
    </lineage>
</organism>
<dbReference type="AlphaFoldDB" id="A0A1R1S7T6"/>
<dbReference type="EMBL" id="ASQP01000469">
    <property type="protein sequence ID" value="OMI34385.1"/>
    <property type="molecule type" value="Genomic_DNA"/>
</dbReference>
<evidence type="ECO:0000313" key="1">
    <source>
        <dbReference type="EMBL" id="OMI34385.1"/>
    </source>
</evidence>
<sequence>MSTMSTTSILCRRLVEALDAADAVDGDGECEAGTVVEDGPFGSEVEFECGVFDDEAVGVIEGDDVADYIGAEDLPDPLLSHRRPLAY</sequence>
<accession>A0A1R1S7T6</accession>